<keyword evidence="2" id="KW-1185">Reference proteome</keyword>
<dbReference type="EMBL" id="JACCBY010000003">
    <property type="protein sequence ID" value="NYD90577.1"/>
    <property type="molecule type" value="Genomic_DNA"/>
</dbReference>
<reference evidence="1 2" key="2">
    <citation type="submission" date="2020-08" db="EMBL/GenBank/DDBJ databases">
        <title>The Agave Microbiome: Exploring the role of microbial communities in plant adaptations to desert environments.</title>
        <authorList>
            <person name="Partida-Martinez L.P."/>
        </authorList>
    </citation>
    <scope>NUCLEOTIDE SEQUENCE [LARGE SCALE GENOMIC DNA]</scope>
    <source>
        <strain evidence="1 2">AS2.3</strain>
    </source>
</reference>
<dbReference type="AlphaFoldDB" id="A0A7Y9FPB5"/>
<evidence type="ECO:0000313" key="1">
    <source>
        <dbReference type="EMBL" id="NYD90577.1"/>
    </source>
</evidence>
<organism evidence="1 2">
    <name type="scientific">Sphingomonas melonis</name>
    <dbReference type="NCBI Taxonomy" id="152682"/>
    <lineage>
        <taxon>Bacteria</taxon>
        <taxon>Pseudomonadati</taxon>
        <taxon>Pseudomonadota</taxon>
        <taxon>Alphaproteobacteria</taxon>
        <taxon>Sphingomonadales</taxon>
        <taxon>Sphingomonadaceae</taxon>
        <taxon>Sphingomonas</taxon>
    </lineage>
</organism>
<reference evidence="1 2" key="1">
    <citation type="submission" date="2020-07" db="EMBL/GenBank/DDBJ databases">
        <authorList>
            <person name="Partida-Martinez L."/>
            <person name="Huntemann M."/>
            <person name="Clum A."/>
            <person name="Wang J."/>
            <person name="Palaniappan K."/>
            <person name="Ritter S."/>
            <person name="Chen I.-M."/>
            <person name="Stamatis D."/>
            <person name="Reddy T."/>
            <person name="O'Malley R."/>
            <person name="Daum C."/>
            <person name="Shapiro N."/>
            <person name="Ivanova N."/>
            <person name="Kyrpides N."/>
            <person name="Woyke T."/>
        </authorList>
    </citation>
    <scope>NUCLEOTIDE SEQUENCE [LARGE SCALE GENOMIC DNA]</scope>
    <source>
        <strain evidence="1 2">AS2.3</strain>
    </source>
</reference>
<evidence type="ECO:0000313" key="2">
    <source>
        <dbReference type="Proteomes" id="UP000517753"/>
    </source>
</evidence>
<sequence length="152" mass="16005">MEVLNHLIAPRRTAVMRLPDRPRSPLGALLLPQFERLGCVAGALPHDGPTGSAWSRAYILGAACAALQQHGPTPISDQDCFATALHAFALTYGETEAHDILTATIAAAEAQEPEVEDGLLQGAVDLALVASGDCGASLHFALRLEEELTQEA</sequence>
<gene>
    <name evidence="1" type="ORF">HD841_002374</name>
</gene>
<dbReference type="Proteomes" id="UP000517753">
    <property type="component" value="Unassembled WGS sequence"/>
</dbReference>
<proteinExistence type="predicted"/>
<comment type="caution">
    <text evidence="1">The sequence shown here is derived from an EMBL/GenBank/DDBJ whole genome shotgun (WGS) entry which is preliminary data.</text>
</comment>
<protein>
    <submittedName>
        <fullName evidence="1">Uncharacterized protein</fullName>
    </submittedName>
</protein>
<name>A0A7Y9FPB5_9SPHN</name>
<dbReference type="RefSeq" id="WP_257015461.1">
    <property type="nucleotide sequence ID" value="NZ_JACCBY010000003.1"/>
</dbReference>
<accession>A0A7Y9FPB5</accession>